<gene>
    <name evidence="1" type="ORF">IC614_05900</name>
</gene>
<name>A0A7T2GLK5_9SPHN</name>
<dbReference type="EMBL" id="CP065592">
    <property type="protein sequence ID" value="QPQ56099.1"/>
    <property type="molecule type" value="Genomic_DNA"/>
</dbReference>
<dbReference type="Proteomes" id="UP000594873">
    <property type="component" value="Chromosome"/>
</dbReference>
<keyword evidence="2" id="KW-1185">Reference proteome</keyword>
<proteinExistence type="predicted"/>
<dbReference type="AlphaFoldDB" id="A0A7T2GLK5"/>
<dbReference type="RefSeq" id="WP_200972959.1">
    <property type="nucleotide sequence ID" value="NZ_CP065592.1"/>
</dbReference>
<sequence>MANILIWGSMVAATAAVSTPASDRTAALLANSMVTCTALVASPEMRTQLFGGKIPDYVRDDLQSLQHGNGSYEYDGTEMSADSKSCRVARRGYGESVVLPFDAALAQFEQRLSPLGLKLERIADDKGVTWKVGGVSISEYRSSEPMYSRSLTFTPQAANP</sequence>
<evidence type="ECO:0000313" key="2">
    <source>
        <dbReference type="Proteomes" id="UP000594873"/>
    </source>
</evidence>
<reference evidence="1 2" key="1">
    <citation type="submission" date="2020-11" db="EMBL/GenBank/DDBJ databases">
        <title>Genome seq and assembly of Sphingosinicella sp.</title>
        <authorList>
            <person name="Chhetri G."/>
        </authorList>
    </citation>
    <scope>NUCLEOTIDE SEQUENCE [LARGE SCALE GENOMIC DNA]</scope>
    <source>
        <strain evidence="1 2">UDD2</strain>
    </source>
</reference>
<dbReference type="KEGG" id="sflv:IC614_05900"/>
<evidence type="ECO:0000313" key="1">
    <source>
        <dbReference type="EMBL" id="QPQ56099.1"/>
    </source>
</evidence>
<accession>A0A7T2GLK5</accession>
<protein>
    <submittedName>
        <fullName evidence="1">Uncharacterized protein</fullName>
    </submittedName>
</protein>
<organism evidence="1 2">
    <name type="scientific">Allosphingosinicella flava</name>
    <dbReference type="NCBI Taxonomy" id="2771430"/>
    <lineage>
        <taxon>Bacteria</taxon>
        <taxon>Pseudomonadati</taxon>
        <taxon>Pseudomonadota</taxon>
        <taxon>Alphaproteobacteria</taxon>
        <taxon>Sphingomonadales</taxon>
        <taxon>Sphingomonadaceae</taxon>
        <taxon>Allosphingosinicella</taxon>
    </lineage>
</organism>